<name>B1X2P4_CROS5</name>
<dbReference type="AlphaFoldDB" id="B1X2P4"/>
<protein>
    <submittedName>
        <fullName evidence="1">Uncharacterized protein</fullName>
    </submittedName>
</protein>
<dbReference type="HOGENOM" id="CLU_2681527_0_0_3"/>
<evidence type="ECO:0000313" key="2">
    <source>
        <dbReference type="Proteomes" id="UP000001203"/>
    </source>
</evidence>
<dbReference type="OrthoDB" id="583092at2"/>
<dbReference type="Proteomes" id="UP000001203">
    <property type="component" value="Chromosome linear"/>
</dbReference>
<dbReference type="STRING" id="43989.cce_5059"/>
<dbReference type="KEGG" id="cyt:cce_5059"/>
<reference evidence="1 2" key="1">
    <citation type="journal article" date="2008" name="Proc. Natl. Acad. Sci. U.S.A.">
        <title>The genome of Cyanothece 51142, a unicellular diazotrophic cyanobacterium important in the marine nitrogen cycle.</title>
        <authorList>
            <person name="Welsh E.A."/>
            <person name="Liberton M."/>
            <person name="Stoeckel J."/>
            <person name="Loh T."/>
            <person name="Elvitigala T."/>
            <person name="Wang C."/>
            <person name="Wollam A."/>
            <person name="Fulton R.S."/>
            <person name="Clifton S.W."/>
            <person name="Jacobs J.M."/>
            <person name="Aurora R."/>
            <person name="Ghosh B.K."/>
            <person name="Sherman L.A."/>
            <person name="Smith R.D."/>
            <person name="Wilson R.K."/>
            <person name="Pakrasi H.B."/>
        </authorList>
    </citation>
    <scope>NUCLEOTIDE SEQUENCE [LARGE SCALE GENOMIC DNA]</scope>
    <source>
        <strain evidence="2">ATCC 51142 / BH68</strain>
    </source>
</reference>
<accession>B1X2P4</accession>
<proteinExistence type="predicted"/>
<dbReference type="EMBL" id="CP000807">
    <property type="protein sequence ID" value="ACB54405.1"/>
    <property type="molecule type" value="Genomic_DNA"/>
</dbReference>
<evidence type="ECO:0000313" key="1">
    <source>
        <dbReference type="EMBL" id="ACB54405.1"/>
    </source>
</evidence>
<keyword evidence="2" id="KW-1185">Reference proteome</keyword>
<sequence length="74" mass="8502">MTNCKFSNIEFQVNNTIKTSFSFDELHRLNSEKLDYLKGSLLTCLVTTGHISQDLARSFYQDILTKNQAPVKIM</sequence>
<dbReference type="eggNOG" id="ENOG5030R1A">
    <property type="taxonomic scope" value="Bacteria"/>
</dbReference>
<organism evidence="1 2">
    <name type="scientific">Crocosphaera subtropica (strain ATCC 51142 / BH68)</name>
    <name type="common">Cyanothece sp. (strain ATCC 51142)</name>
    <dbReference type="NCBI Taxonomy" id="43989"/>
    <lineage>
        <taxon>Bacteria</taxon>
        <taxon>Bacillati</taxon>
        <taxon>Cyanobacteriota</taxon>
        <taxon>Cyanophyceae</taxon>
        <taxon>Oscillatoriophycideae</taxon>
        <taxon>Chroococcales</taxon>
        <taxon>Aphanothecaceae</taxon>
        <taxon>Crocosphaera</taxon>
        <taxon>Crocosphaera subtropica</taxon>
    </lineage>
</organism>
<gene>
    <name evidence="1" type="ordered locus">cce_5059</name>
</gene>